<comment type="caution">
    <text evidence="2">The sequence shown here is derived from an EMBL/GenBank/DDBJ whole genome shotgun (WGS) entry which is preliminary data.</text>
</comment>
<sequence>MKSTSPLTCCKPKDERFYQTPLFKQQYKSENGKMKMTMPVSPMHYVVGANYYANDHRAGSNPYEYGLQHFEQSMPNLVRETHLQNHNIHLYNQRRVITPMSLAQDKNRRQGSIPTRSQYSPVIEPNPRVEKSSDPGDFERMHDLLERMELRLGNIEGVCKGNEEKIAKVLQLVLELPEKNKITETPQGHGGSKATLVDNKRLLVQVSNVQTCKSPSKAVAKFKSPGPKGLEAKLQGEKNNPLGWAKSRDAKSIQPSDTRPKIKEPGNLKESLASPKSTPRQPVKLDISRHSRPKSIESGRSNESVAPLAPVEPVVPVESVKPPESLEPIEAATLAKSRRHKENLKDLESPSSKSPKGLENERGKQSRQLRNSKAPSPLEQHAPSRGSPIPCGTLAQVESIVLSGSTIPSRASPTSGTLANEADTIYPALPDPIRVDQGQDATLGHELSLLEAAPSQSLPLSSRVPSSVSSQMIVQERESTDGESPKSNVLQMQRKMQKTPMDETLLGIGNISRLSKDKAKEWLKRCQEELLLLQSQNSKDPIPNDANLVCNPLPYKTSEFEDTIDPLDAIHELNTIILER</sequence>
<reference evidence="2" key="1">
    <citation type="journal article" date="2023" name="Nat. Microbiol.">
        <title>Babesia duncani multi-omics identifies virulence factors and drug targets.</title>
        <authorList>
            <person name="Singh P."/>
            <person name="Lonardi S."/>
            <person name="Liang Q."/>
            <person name="Vydyam P."/>
            <person name="Khabirova E."/>
            <person name="Fang T."/>
            <person name="Gihaz S."/>
            <person name="Thekkiniath J."/>
            <person name="Munshi M."/>
            <person name="Abel S."/>
            <person name="Ciampossin L."/>
            <person name="Batugedara G."/>
            <person name="Gupta M."/>
            <person name="Lu X.M."/>
            <person name="Lenz T."/>
            <person name="Chakravarty S."/>
            <person name="Cornillot E."/>
            <person name="Hu Y."/>
            <person name="Ma W."/>
            <person name="Gonzalez L.M."/>
            <person name="Sanchez S."/>
            <person name="Estrada K."/>
            <person name="Sanchez-Flores A."/>
            <person name="Montero E."/>
            <person name="Harb O.S."/>
            <person name="Le Roch K.G."/>
            <person name="Mamoun C.B."/>
        </authorList>
    </citation>
    <scope>NUCLEOTIDE SEQUENCE</scope>
    <source>
        <strain evidence="2">WA1</strain>
    </source>
</reference>
<dbReference type="RefSeq" id="XP_067802371.1">
    <property type="nucleotide sequence ID" value="XM_067948220.1"/>
</dbReference>
<dbReference type="EMBL" id="JALLKP010000004">
    <property type="protein sequence ID" value="KAK2195528.1"/>
    <property type="molecule type" value="Genomic_DNA"/>
</dbReference>
<gene>
    <name evidence="2" type="ORF">BdWA1_003204</name>
</gene>
<proteinExistence type="predicted"/>
<feature type="compositionally biased region" description="Low complexity" evidence="1">
    <location>
        <begin position="303"/>
        <end position="328"/>
    </location>
</feature>
<accession>A0AAD9PIP4</accession>
<evidence type="ECO:0000256" key="1">
    <source>
        <dbReference type="SAM" id="MobiDB-lite"/>
    </source>
</evidence>
<name>A0AAD9PIP4_9APIC</name>
<evidence type="ECO:0000313" key="2">
    <source>
        <dbReference type="EMBL" id="KAK2195528.1"/>
    </source>
</evidence>
<feature type="compositionally biased region" description="Basic and acidic residues" evidence="1">
    <location>
        <begin position="258"/>
        <end position="267"/>
    </location>
</feature>
<feature type="compositionally biased region" description="Polar residues" evidence="1">
    <location>
        <begin position="110"/>
        <end position="120"/>
    </location>
</feature>
<feature type="compositionally biased region" description="Basic and acidic residues" evidence="1">
    <location>
        <begin position="127"/>
        <end position="136"/>
    </location>
</feature>
<feature type="compositionally biased region" description="Basic and acidic residues" evidence="1">
    <location>
        <begin position="286"/>
        <end position="297"/>
    </location>
</feature>
<dbReference type="Proteomes" id="UP001214638">
    <property type="component" value="Unassembled WGS sequence"/>
</dbReference>
<organism evidence="2 3">
    <name type="scientific">Babesia duncani</name>
    <dbReference type="NCBI Taxonomy" id="323732"/>
    <lineage>
        <taxon>Eukaryota</taxon>
        <taxon>Sar</taxon>
        <taxon>Alveolata</taxon>
        <taxon>Apicomplexa</taxon>
        <taxon>Aconoidasida</taxon>
        <taxon>Piroplasmida</taxon>
        <taxon>Babesiidae</taxon>
        <taxon>Babesia</taxon>
    </lineage>
</organism>
<evidence type="ECO:0000313" key="3">
    <source>
        <dbReference type="Proteomes" id="UP001214638"/>
    </source>
</evidence>
<feature type="region of interest" description="Disordered" evidence="1">
    <location>
        <begin position="105"/>
        <end position="136"/>
    </location>
</feature>
<dbReference type="KEGG" id="bdw:94337501"/>
<protein>
    <submittedName>
        <fullName evidence="2">Uncharacterized protein</fullName>
    </submittedName>
</protein>
<dbReference type="GeneID" id="94337501"/>
<dbReference type="AlphaFoldDB" id="A0AAD9PIP4"/>
<feature type="region of interest" description="Disordered" evidence="1">
    <location>
        <begin position="214"/>
        <end position="392"/>
    </location>
</feature>
<keyword evidence="3" id="KW-1185">Reference proteome</keyword>